<keyword evidence="1" id="KW-1133">Transmembrane helix</keyword>
<gene>
    <name evidence="2" type="ORF">LCGC14_2190710</name>
</gene>
<keyword evidence="1" id="KW-0472">Membrane</keyword>
<organism evidence="2">
    <name type="scientific">marine sediment metagenome</name>
    <dbReference type="NCBI Taxonomy" id="412755"/>
    <lineage>
        <taxon>unclassified sequences</taxon>
        <taxon>metagenomes</taxon>
        <taxon>ecological metagenomes</taxon>
    </lineage>
</organism>
<accession>A0A0F8VCX0</accession>
<evidence type="ECO:0000313" key="2">
    <source>
        <dbReference type="EMBL" id="KKK42212.1"/>
    </source>
</evidence>
<dbReference type="EMBL" id="LAZR01070341">
    <property type="protein sequence ID" value="KKK42212.1"/>
    <property type="molecule type" value="Genomic_DNA"/>
</dbReference>
<proteinExistence type="predicted"/>
<reference evidence="2" key="1">
    <citation type="journal article" date="2015" name="Nature">
        <title>Complex archaea that bridge the gap between prokaryotes and eukaryotes.</title>
        <authorList>
            <person name="Spang A."/>
            <person name="Saw J.H."/>
            <person name="Jorgensen S.L."/>
            <person name="Zaremba-Niedzwiedzka K."/>
            <person name="Martijn J."/>
            <person name="Lind A.E."/>
            <person name="van Eijk R."/>
            <person name="Schleper C."/>
            <person name="Guy L."/>
            <person name="Ettema T.J."/>
        </authorList>
    </citation>
    <scope>NUCLEOTIDE SEQUENCE</scope>
</reference>
<feature type="non-terminal residue" evidence="2">
    <location>
        <position position="50"/>
    </location>
</feature>
<sequence>MEYIIWIVLGIVVFFLFSGIRIVRPVEKGVVEFLGKYTSTREQGFQWIIP</sequence>
<feature type="transmembrane region" description="Helical" evidence="1">
    <location>
        <begin position="6"/>
        <end position="23"/>
    </location>
</feature>
<dbReference type="AlphaFoldDB" id="A0A0F8VCX0"/>
<comment type="caution">
    <text evidence="2">The sequence shown here is derived from an EMBL/GenBank/DDBJ whole genome shotgun (WGS) entry which is preliminary data.</text>
</comment>
<protein>
    <recommendedName>
        <fullName evidence="3">Band 7 domain-containing protein</fullName>
    </recommendedName>
</protein>
<evidence type="ECO:0008006" key="3">
    <source>
        <dbReference type="Google" id="ProtNLM"/>
    </source>
</evidence>
<evidence type="ECO:0000256" key="1">
    <source>
        <dbReference type="SAM" id="Phobius"/>
    </source>
</evidence>
<name>A0A0F8VCX0_9ZZZZ</name>
<keyword evidence="1" id="KW-0812">Transmembrane</keyword>